<sequence>MASTTQAASSLPQGFSLYQPTLGAPLQFFPALGSQELDDMINAFVPGSSPTSEKRATITLDFFEYAQLTGQTFKFYPVHSAPSAAPSPSTASPSLDSVNSSFNVSPITSSWDWSATSVSSATSSSRVSTKSRKGSKAGSQSSRNQATNFSNLPGMKILTKDGIDVTHVASRGTKTKEQRDHAHLMRIIKACDSCRRKKLRCDPSHKKRGAAQAAPQNTQKSAKKAKTVPSEAPPPGLPSTVMDPGLIFSASSDDLDSTFLFTGLEDFDHTSMTHDPFDEFVQFPPMETSNFDFLLDTTTDYTSSQSTSSSSVPSPLKSATTSQESNAPLGGSGHVNPELQARSPNFPFLDSGGSSADYTDFNLYSPSSSFSEDERMLPISSSNSSLPSLNEPLLSECPPPSYGAVANGEVIEWNNPGLSIDEFQFHSVNASVGGSDRSSVRSSDQFNTMSTFGEPRNESYSKKPGSEPLSQVIVCCPPGSTVVVAENRSSGGQLDNVPSNFDSSAASAPIDDRLGASSGASVDQHIANATSSSSVSNRISSVLPAAYIEAPTTASINRHSSESPAELAHQYAPARTSRVHSEPPTAFSDQDHLGAFSSGAALFGPDVLSVCFDSLFIMRAAQLKFLKAQTTNTIRRVSATPQSQSIDDGNLSSAFGQQLLDEPSHTRVCGHMDRDSSTISSSPESYNDERPQSSGPGTSSSRVTGFSSTGALSINERGREVHVISGGRIASVEQINEFPKQGGANDLSNSAGQSPTLLSANLDANKSATADDDVRVSDAVRNASGTAQAYPGVDSISLNTMVQLANAAVAMSTLALYVLAAGVDVANNIPQPKSAPTQTKQPGSLDLSCRDMPRQMSLDQRTTFSSISPLCAI</sequence>
<feature type="region of interest" description="Disordered" evidence="2">
    <location>
        <begin position="667"/>
        <end position="711"/>
    </location>
</feature>
<evidence type="ECO:0000313" key="4">
    <source>
        <dbReference type="Proteomes" id="UP001251528"/>
    </source>
</evidence>
<feature type="region of interest" description="Disordered" evidence="2">
    <location>
        <begin position="434"/>
        <end position="467"/>
    </location>
</feature>
<evidence type="ECO:0000256" key="1">
    <source>
        <dbReference type="ARBA" id="ARBA00023242"/>
    </source>
</evidence>
<gene>
    <name evidence="3" type="ORF">QQS21_011360</name>
</gene>
<name>A0AAJ0CDH0_9HYPO</name>
<dbReference type="GO" id="GO:0008270">
    <property type="term" value="F:zinc ion binding"/>
    <property type="evidence" value="ECO:0007669"/>
    <property type="project" value="InterPro"/>
</dbReference>
<evidence type="ECO:0000313" key="3">
    <source>
        <dbReference type="EMBL" id="KAK2590941.1"/>
    </source>
</evidence>
<dbReference type="InterPro" id="IPR001138">
    <property type="entry name" value="Zn2Cys6_DnaBD"/>
</dbReference>
<feature type="region of interest" description="Disordered" evidence="2">
    <location>
        <begin position="555"/>
        <end position="586"/>
    </location>
</feature>
<keyword evidence="4" id="KW-1185">Reference proteome</keyword>
<comment type="caution">
    <text evidence="3">The sequence shown here is derived from an EMBL/GenBank/DDBJ whole genome shotgun (WGS) entry which is preliminary data.</text>
</comment>
<dbReference type="EMBL" id="JASWJB010000379">
    <property type="protein sequence ID" value="KAK2590941.1"/>
    <property type="molecule type" value="Genomic_DNA"/>
</dbReference>
<keyword evidence="1" id="KW-0539">Nucleus</keyword>
<feature type="compositionally biased region" description="Basic and acidic residues" evidence="2">
    <location>
        <begin position="667"/>
        <end position="676"/>
    </location>
</feature>
<evidence type="ECO:0008006" key="5">
    <source>
        <dbReference type="Google" id="ProtNLM"/>
    </source>
</evidence>
<feature type="compositionally biased region" description="Low complexity" evidence="2">
    <location>
        <begin position="434"/>
        <end position="444"/>
    </location>
</feature>
<feature type="compositionally biased region" description="Polar residues" evidence="2">
    <location>
        <begin position="491"/>
        <end position="506"/>
    </location>
</feature>
<feature type="region of interest" description="Disordered" evidence="2">
    <location>
        <begin position="491"/>
        <end position="519"/>
    </location>
</feature>
<evidence type="ECO:0000256" key="2">
    <source>
        <dbReference type="SAM" id="MobiDB-lite"/>
    </source>
</evidence>
<dbReference type="CDD" id="cd00067">
    <property type="entry name" value="GAL4"/>
    <property type="match status" value="1"/>
</dbReference>
<accession>A0AAJ0CDH0</accession>
<feature type="region of interest" description="Disordered" evidence="2">
    <location>
        <begin position="122"/>
        <end position="153"/>
    </location>
</feature>
<protein>
    <recommendedName>
        <fullName evidence="5">Zn(2)-C6 fungal-type domain-containing protein</fullName>
    </recommendedName>
</protein>
<proteinExistence type="predicted"/>
<dbReference type="GO" id="GO:0000981">
    <property type="term" value="F:DNA-binding transcription factor activity, RNA polymerase II-specific"/>
    <property type="evidence" value="ECO:0007669"/>
    <property type="project" value="InterPro"/>
</dbReference>
<feature type="compositionally biased region" description="Low complexity" evidence="2">
    <location>
        <begin position="300"/>
        <end position="320"/>
    </location>
</feature>
<feature type="compositionally biased region" description="Polar residues" evidence="2">
    <location>
        <begin position="137"/>
        <end position="151"/>
    </location>
</feature>
<feature type="compositionally biased region" description="Polar residues" evidence="2">
    <location>
        <begin position="692"/>
        <end position="711"/>
    </location>
</feature>
<dbReference type="Proteomes" id="UP001251528">
    <property type="component" value="Unassembled WGS sequence"/>
</dbReference>
<feature type="region of interest" description="Disordered" evidence="2">
    <location>
        <begin position="202"/>
        <end position="238"/>
    </location>
</feature>
<dbReference type="AlphaFoldDB" id="A0AAJ0CDH0"/>
<reference evidence="3" key="1">
    <citation type="submission" date="2023-06" db="EMBL/GenBank/DDBJ databases">
        <title>Conoideocrella luteorostrata (Hypocreales: Clavicipitaceae), a potential biocontrol fungus for elongate hemlock scale in United States Christmas tree production areas.</title>
        <authorList>
            <person name="Barrett H."/>
            <person name="Lovett B."/>
            <person name="Macias A.M."/>
            <person name="Stajich J.E."/>
            <person name="Kasson M.T."/>
        </authorList>
    </citation>
    <scope>NUCLEOTIDE SEQUENCE</scope>
    <source>
        <strain evidence="3">ARSEF 14590</strain>
    </source>
</reference>
<feature type="region of interest" description="Disordered" evidence="2">
    <location>
        <begin position="300"/>
        <end position="348"/>
    </location>
</feature>
<feature type="compositionally biased region" description="Basic and acidic residues" evidence="2">
    <location>
        <begin position="455"/>
        <end position="465"/>
    </location>
</feature>
<organism evidence="3 4">
    <name type="scientific">Conoideocrella luteorostrata</name>
    <dbReference type="NCBI Taxonomy" id="1105319"/>
    <lineage>
        <taxon>Eukaryota</taxon>
        <taxon>Fungi</taxon>
        <taxon>Dikarya</taxon>
        <taxon>Ascomycota</taxon>
        <taxon>Pezizomycotina</taxon>
        <taxon>Sordariomycetes</taxon>
        <taxon>Hypocreomycetidae</taxon>
        <taxon>Hypocreales</taxon>
        <taxon>Clavicipitaceae</taxon>
        <taxon>Conoideocrella</taxon>
    </lineage>
</organism>